<dbReference type="KEGG" id="pfla:Pflav_000850"/>
<dbReference type="InterPro" id="IPR027417">
    <property type="entry name" value="P-loop_NTPase"/>
</dbReference>
<dbReference type="PROSITE" id="PS50837">
    <property type="entry name" value="NACHT"/>
    <property type="match status" value="1"/>
</dbReference>
<reference evidence="3 4" key="1">
    <citation type="submission" date="2020-03" db="EMBL/GenBank/DDBJ databases">
        <title>Whole genome shotgun sequence of Phytohabitans flavus NBRC 107702.</title>
        <authorList>
            <person name="Komaki H."/>
            <person name="Tamura T."/>
        </authorList>
    </citation>
    <scope>NUCLEOTIDE SEQUENCE [LARGE SCALE GENOMIC DNA]</scope>
    <source>
        <strain evidence="3 4">NBRC 107702</strain>
    </source>
</reference>
<dbReference type="InterPro" id="IPR041664">
    <property type="entry name" value="AAA_16"/>
</dbReference>
<keyword evidence="4" id="KW-1185">Reference proteome</keyword>
<gene>
    <name evidence="3" type="ORF">Pflav_000850</name>
</gene>
<dbReference type="EMBL" id="AP022870">
    <property type="protein sequence ID" value="BCB73675.1"/>
    <property type="molecule type" value="Genomic_DNA"/>
</dbReference>
<evidence type="ECO:0000256" key="1">
    <source>
        <dbReference type="SAM" id="MobiDB-lite"/>
    </source>
</evidence>
<protein>
    <recommendedName>
        <fullName evidence="2">NACHT domain-containing protein</fullName>
    </recommendedName>
</protein>
<dbReference type="SMART" id="SM00382">
    <property type="entry name" value="AAA"/>
    <property type="match status" value="1"/>
</dbReference>
<name>A0A6F8XIN9_9ACTN</name>
<dbReference type="Proteomes" id="UP000502508">
    <property type="component" value="Chromosome"/>
</dbReference>
<dbReference type="AlphaFoldDB" id="A0A6F8XIN9"/>
<sequence>MDGLFLPYDRQPRVIPVRRPFDRVLSQHRHLLLEGGPGSGKTTTARQICRQLAAAWLAADGAGAVLTDAPLLPLLVTARALAEHVVALPWPEALARAASAELRSHALADVPARLLERAVDGAEWLVVVDGLDEVPGDERERLLDCLSTWTASEPDRAARPYRLLVTTRPLAGHATALLGGGAVGHYTLVPFDRAALEEFARRWFEADGGDPDPDGADLAAGFLAEVDAAGLEELTAVPLLATIAINLYQADRTLPRNRHDLYDQCLTLLRATGRERREAARRDLARDLADLPAGPGLVDTLFDHLDEILEHLAIVRVTSRRPLPPVALDWLRHRVLATASPPPVNWGARVVNALITTGLLSRPGTGLDFIHLSFAEHLAARAYARELPAAFTPDDAGWRRWSHGAVQQDPVAMAVLTRWSREQHAEPLLDWLLAGGTRYQMTAVRLIAEGAAATLAQLEGALAALGTAFWRGRRFRLDSPISLARRFPAGPPLRAWLADLLTQSAAYPDIYVTLAWLAADRDVADREELTTRVQSAFAGHSDATTKLAAARALDAMVPTARPGIVATLREALADAGTSPNDRMLMAIRLLELTGPDQDEALAALERVLTTPGADPSTRRAAAEALVEADGDRRQGVADRLRGLLADVRPRSHGLAETVESLVAVAPEAGEEAAVVLTAAVVDRAQDAGSRIGGARVLAALGPGHRRTAADALLALAGEPDTDTDDAIRAGAELGRLGEEYWPSAVELVRRTVADLPPRRLSVSDLGAFSFVDRGLRNVLVAAADDNVRPSLQRPHGARIAGCADVESIRDVIRRLPTTSVPRVGRQPRGVADRSKSWRRSCRRRMAGNPGVCRRPGARCSRFRRSRR</sequence>
<dbReference type="RefSeq" id="WP_232070878.1">
    <property type="nucleotide sequence ID" value="NZ_BAABAP010000038.1"/>
</dbReference>
<organism evidence="3 4">
    <name type="scientific">Phytohabitans flavus</name>
    <dbReference type="NCBI Taxonomy" id="1076124"/>
    <lineage>
        <taxon>Bacteria</taxon>
        <taxon>Bacillati</taxon>
        <taxon>Actinomycetota</taxon>
        <taxon>Actinomycetes</taxon>
        <taxon>Micromonosporales</taxon>
        <taxon>Micromonosporaceae</taxon>
    </lineage>
</organism>
<evidence type="ECO:0000313" key="3">
    <source>
        <dbReference type="EMBL" id="BCB73675.1"/>
    </source>
</evidence>
<dbReference type="InterPro" id="IPR003593">
    <property type="entry name" value="AAA+_ATPase"/>
</dbReference>
<evidence type="ECO:0000259" key="2">
    <source>
        <dbReference type="PROSITE" id="PS50837"/>
    </source>
</evidence>
<reference evidence="3 4" key="2">
    <citation type="submission" date="2020-03" db="EMBL/GenBank/DDBJ databases">
        <authorList>
            <person name="Ichikawa N."/>
            <person name="Kimura A."/>
            <person name="Kitahashi Y."/>
            <person name="Uohara A."/>
        </authorList>
    </citation>
    <scope>NUCLEOTIDE SEQUENCE [LARGE SCALE GENOMIC DNA]</scope>
    <source>
        <strain evidence="3 4">NBRC 107702</strain>
    </source>
</reference>
<dbReference type="Gene3D" id="3.40.50.300">
    <property type="entry name" value="P-loop containing nucleotide triphosphate hydrolases"/>
    <property type="match status" value="1"/>
</dbReference>
<evidence type="ECO:0000313" key="4">
    <source>
        <dbReference type="Proteomes" id="UP000502508"/>
    </source>
</evidence>
<proteinExistence type="predicted"/>
<dbReference type="SUPFAM" id="SSF52540">
    <property type="entry name" value="P-loop containing nucleoside triphosphate hydrolases"/>
    <property type="match status" value="2"/>
</dbReference>
<feature type="domain" description="NACHT" evidence="2">
    <location>
        <begin position="29"/>
        <end position="169"/>
    </location>
</feature>
<feature type="region of interest" description="Disordered" evidence="1">
    <location>
        <begin position="847"/>
        <end position="867"/>
    </location>
</feature>
<accession>A0A6F8XIN9</accession>
<dbReference type="Pfam" id="PF13191">
    <property type="entry name" value="AAA_16"/>
    <property type="match status" value="1"/>
</dbReference>
<dbReference type="InterPro" id="IPR007111">
    <property type="entry name" value="NACHT_NTPase"/>
</dbReference>